<evidence type="ECO:0000313" key="2">
    <source>
        <dbReference type="Proteomes" id="UP000501802"/>
    </source>
</evidence>
<dbReference type="AlphaFoldDB" id="A0A6G9AV98"/>
<evidence type="ECO:0000313" key="1">
    <source>
        <dbReference type="EMBL" id="QIP16407.1"/>
    </source>
</evidence>
<accession>A0A6G9AV98</accession>
<organism evidence="1 2">
    <name type="scientific">Spirosoma aureum</name>
    <dbReference type="NCBI Taxonomy" id="2692134"/>
    <lineage>
        <taxon>Bacteria</taxon>
        <taxon>Pseudomonadati</taxon>
        <taxon>Bacteroidota</taxon>
        <taxon>Cytophagia</taxon>
        <taxon>Cytophagales</taxon>
        <taxon>Cytophagaceae</taxon>
        <taxon>Spirosoma</taxon>
    </lineage>
</organism>
<proteinExistence type="predicted"/>
<gene>
    <name evidence="1" type="ORF">G8759_29070</name>
</gene>
<dbReference type="RefSeq" id="WP_167216285.1">
    <property type="nucleotide sequence ID" value="NZ_CP050063.1"/>
</dbReference>
<reference evidence="1 2" key="1">
    <citation type="submission" date="2020-03" db="EMBL/GenBank/DDBJ databases">
        <authorList>
            <person name="Kim M.K."/>
        </authorList>
    </citation>
    <scope>NUCLEOTIDE SEQUENCE [LARGE SCALE GENOMIC DNA]</scope>
    <source>
        <strain evidence="1 2">BT328</strain>
    </source>
</reference>
<dbReference type="EMBL" id="CP050063">
    <property type="protein sequence ID" value="QIP16407.1"/>
    <property type="molecule type" value="Genomic_DNA"/>
</dbReference>
<name>A0A6G9AV98_9BACT</name>
<dbReference type="KEGG" id="spib:G8759_29070"/>
<protein>
    <submittedName>
        <fullName evidence="1">Uncharacterized protein</fullName>
    </submittedName>
</protein>
<dbReference type="Proteomes" id="UP000501802">
    <property type="component" value="Chromosome"/>
</dbReference>
<keyword evidence="2" id="KW-1185">Reference proteome</keyword>
<sequence>MKISALNRLLQEKGWEVIQKHQTHSLLGHSTRNHATCFIIPATGLEQVPTGTLNATVRAAHKSGGTSHWTTVLRHTKAFNVILEKQGKSIWGRIETPCLLAATRGNSVENVINTLRTVLIDCATDENVCYRSTFESIIFEPVYDTTAVWDLFKQLKANHIAGHAGIDMESINRFMTGSRFPSVEQAERLEASIHELGRQLLQVSIR</sequence>